<organism evidence="2 3">
    <name type="scientific">Tenggerimyces flavus</name>
    <dbReference type="NCBI Taxonomy" id="1708749"/>
    <lineage>
        <taxon>Bacteria</taxon>
        <taxon>Bacillati</taxon>
        <taxon>Actinomycetota</taxon>
        <taxon>Actinomycetes</taxon>
        <taxon>Propionibacteriales</taxon>
        <taxon>Nocardioidaceae</taxon>
        <taxon>Tenggerimyces</taxon>
    </lineage>
</organism>
<comment type="caution">
    <text evidence="2">The sequence shown here is derived from an EMBL/GenBank/DDBJ whole genome shotgun (WGS) entry which is preliminary data.</text>
</comment>
<sequence length="232" mass="24883">MPGKRAAAVVLSAALLTGAIAGGTAAASRVDPWGLLKLAGLTRAEATPELTEGPTPTPTVTVTVTPHPTSPTAVATGPAEPTRFETVRLGRSGREVDVPDGWKQVDQSDTWHDFLDPTLNLRLRIRFDKVGADAKAAAEAAFAKRGDELADFRSPGVDRITTRLHAGTSREQDVTYYEFRFTSQEKEGVRYGVEWYLDGSTMVGGFGWAGQLDLVEPAMLRTLESIVDDGNA</sequence>
<dbReference type="Proteomes" id="UP001595699">
    <property type="component" value="Unassembled WGS sequence"/>
</dbReference>
<name>A0ABV7Y3S0_9ACTN</name>
<keyword evidence="3" id="KW-1185">Reference proteome</keyword>
<evidence type="ECO:0000256" key="1">
    <source>
        <dbReference type="SAM" id="SignalP"/>
    </source>
</evidence>
<evidence type="ECO:0000313" key="2">
    <source>
        <dbReference type="EMBL" id="MFC3759318.1"/>
    </source>
</evidence>
<accession>A0ABV7Y3S0</accession>
<evidence type="ECO:0000313" key="3">
    <source>
        <dbReference type="Proteomes" id="UP001595699"/>
    </source>
</evidence>
<reference evidence="3" key="1">
    <citation type="journal article" date="2019" name="Int. J. Syst. Evol. Microbiol.">
        <title>The Global Catalogue of Microorganisms (GCM) 10K type strain sequencing project: providing services to taxonomists for standard genome sequencing and annotation.</title>
        <authorList>
            <consortium name="The Broad Institute Genomics Platform"/>
            <consortium name="The Broad Institute Genome Sequencing Center for Infectious Disease"/>
            <person name="Wu L."/>
            <person name="Ma J."/>
        </authorList>
    </citation>
    <scope>NUCLEOTIDE SEQUENCE [LARGE SCALE GENOMIC DNA]</scope>
    <source>
        <strain evidence="3">CGMCC 4.7241</strain>
    </source>
</reference>
<feature type="chain" id="PRO_5045101827" evidence="1">
    <location>
        <begin position="22"/>
        <end position="232"/>
    </location>
</feature>
<keyword evidence="1" id="KW-0732">Signal</keyword>
<dbReference type="RefSeq" id="WP_205122280.1">
    <property type="nucleotide sequence ID" value="NZ_JAFBCM010000001.1"/>
</dbReference>
<proteinExistence type="predicted"/>
<dbReference type="EMBL" id="JBHRZH010000001">
    <property type="protein sequence ID" value="MFC3759318.1"/>
    <property type="molecule type" value="Genomic_DNA"/>
</dbReference>
<feature type="signal peptide" evidence="1">
    <location>
        <begin position="1"/>
        <end position="21"/>
    </location>
</feature>
<protein>
    <submittedName>
        <fullName evidence="2">Uncharacterized protein</fullName>
    </submittedName>
</protein>
<gene>
    <name evidence="2" type="ORF">ACFOUW_00570</name>
</gene>